<proteinExistence type="predicted"/>
<evidence type="ECO:0000313" key="2">
    <source>
        <dbReference type="Proteomes" id="UP000333828"/>
    </source>
</evidence>
<protein>
    <submittedName>
        <fullName evidence="1">Uncharacterized protein</fullName>
    </submittedName>
</protein>
<dbReference type="RefSeq" id="WP_150683958.1">
    <property type="nucleotide sequence ID" value="NZ_CABPSI010000002.1"/>
</dbReference>
<accession>A0A5E4ULI0</accession>
<gene>
    <name evidence="1" type="ORF">PIN31115_02072</name>
</gene>
<dbReference type="Proteomes" id="UP000333828">
    <property type="component" value="Unassembled WGS sequence"/>
</dbReference>
<name>A0A5E4ULI0_9BURK</name>
<organism evidence="1 2">
    <name type="scientific">Pandoraea iniqua</name>
    <dbReference type="NCBI Taxonomy" id="2508288"/>
    <lineage>
        <taxon>Bacteria</taxon>
        <taxon>Pseudomonadati</taxon>
        <taxon>Pseudomonadota</taxon>
        <taxon>Betaproteobacteria</taxon>
        <taxon>Burkholderiales</taxon>
        <taxon>Burkholderiaceae</taxon>
        <taxon>Pandoraea</taxon>
    </lineage>
</organism>
<sequence>MPLGTIKTASPTTGQTVGFDNASADQVLYLTPGGTLATLTITLPSDASSRLAQRAVIATSQAITALTVSGAMVLNPMASLSPNDCFAFIKVAANTWILLQ</sequence>
<dbReference type="AlphaFoldDB" id="A0A5E4ULI0"/>
<evidence type="ECO:0000313" key="1">
    <source>
        <dbReference type="EMBL" id="VVE00373.1"/>
    </source>
</evidence>
<dbReference type="EMBL" id="CABPSI010000002">
    <property type="protein sequence ID" value="VVE00373.1"/>
    <property type="molecule type" value="Genomic_DNA"/>
</dbReference>
<keyword evidence="2" id="KW-1185">Reference proteome</keyword>
<reference evidence="1 2" key="1">
    <citation type="submission" date="2019-08" db="EMBL/GenBank/DDBJ databases">
        <authorList>
            <person name="Peeters C."/>
        </authorList>
    </citation>
    <scope>NUCLEOTIDE SEQUENCE [LARGE SCALE GENOMIC DNA]</scope>
    <source>
        <strain evidence="1 2">LMG 31115</strain>
    </source>
</reference>